<dbReference type="Proteomes" id="UP001359485">
    <property type="component" value="Unassembled WGS sequence"/>
</dbReference>
<evidence type="ECO:0000313" key="1">
    <source>
        <dbReference type="EMBL" id="KAK6632110.1"/>
    </source>
</evidence>
<reference evidence="1 2" key="1">
    <citation type="submission" date="2023-09" db="EMBL/GenBank/DDBJ databases">
        <title>Genomes of two closely related lineages of the louse Polyplax serrata with different host specificities.</title>
        <authorList>
            <person name="Martinu J."/>
            <person name="Tarabai H."/>
            <person name="Stefka J."/>
            <person name="Hypsa V."/>
        </authorList>
    </citation>
    <scope>NUCLEOTIDE SEQUENCE [LARGE SCALE GENOMIC DNA]</scope>
    <source>
        <strain evidence="1">98ZLc_SE</strain>
    </source>
</reference>
<accession>A0ABR1AZV6</accession>
<sequence length="275" mass="31906">MNDPPSQVISVRAIEDIIQIQKLFENSPNLKGVHKDRSQERVVFSILKHDVYSPESPDNPLNCMLKECDIENSFKCKDKTCKRFDTNCWDRDCGFTEYVNPDVVVLENFGIIENTNSEADVKCWSSDSDITILRVRKEFRNELSNKVEWEKQRNLDDDASLSSFNLDWESHSLINLAGVTSRDEDMPEDLTPFTIWSKVKNDTRNSSMIFVENPGSLNAPYEPCTPEVRLTVENDTDISKKIIEKTSGLTSRKKRFRRFFRSTFGCFRRNKKSLH</sequence>
<dbReference type="EMBL" id="JAWJWF010000005">
    <property type="protein sequence ID" value="KAK6632110.1"/>
    <property type="molecule type" value="Genomic_DNA"/>
</dbReference>
<name>A0ABR1AZV6_POLSC</name>
<protein>
    <submittedName>
        <fullName evidence="1">Uncharacterized protein</fullName>
    </submittedName>
</protein>
<evidence type="ECO:0000313" key="2">
    <source>
        <dbReference type="Proteomes" id="UP001359485"/>
    </source>
</evidence>
<proteinExistence type="predicted"/>
<keyword evidence="2" id="KW-1185">Reference proteome</keyword>
<comment type="caution">
    <text evidence="1">The sequence shown here is derived from an EMBL/GenBank/DDBJ whole genome shotgun (WGS) entry which is preliminary data.</text>
</comment>
<gene>
    <name evidence="1" type="ORF">RUM44_007140</name>
</gene>
<organism evidence="1 2">
    <name type="scientific">Polyplax serrata</name>
    <name type="common">Common mouse louse</name>
    <dbReference type="NCBI Taxonomy" id="468196"/>
    <lineage>
        <taxon>Eukaryota</taxon>
        <taxon>Metazoa</taxon>
        <taxon>Ecdysozoa</taxon>
        <taxon>Arthropoda</taxon>
        <taxon>Hexapoda</taxon>
        <taxon>Insecta</taxon>
        <taxon>Pterygota</taxon>
        <taxon>Neoptera</taxon>
        <taxon>Paraneoptera</taxon>
        <taxon>Psocodea</taxon>
        <taxon>Troctomorpha</taxon>
        <taxon>Phthiraptera</taxon>
        <taxon>Anoplura</taxon>
        <taxon>Polyplacidae</taxon>
        <taxon>Polyplax</taxon>
    </lineage>
</organism>